<gene>
    <name evidence="3" type="ORF">CLPU_8c00160</name>
</gene>
<keyword evidence="1" id="KW-0808">Transferase</keyword>
<feature type="domain" description="Methyltransferase type 11" evidence="2">
    <location>
        <begin position="50"/>
        <end position="147"/>
    </location>
</feature>
<dbReference type="GO" id="GO:0032259">
    <property type="term" value="P:methylation"/>
    <property type="evidence" value="ECO:0007669"/>
    <property type="project" value="UniProtKB-KW"/>
</dbReference>
<evidence type="ECO:0000256" key="1">
    <source>
        <dbReference type="ARBA" id="ARBA00022679"/>
    </source>
</evidence>
<evidence type="ECO:0000313" key="4">
    <source>
        <dbReference type="Proteomes" id="UP000037267"/>
    </source>
</evidence>
<dbReference type="InterPro" id="IPR050447">
    <property type="entry name" value="Erg6_SMT_methyltransf"/>
</dbReference>
<proteinExistence type="predicted"/>
<keyword evidence="3" id="KW-0489">Methyltransferase</keyword>
<dbReference type="PANTHER" id="PTHR44068:SF11">
    <property type="entry name" value="GERANYL DIPHOSPHATE 2-C-METHYLTRANSFERASE"/>
    <property type="match status" value="1"/>
</dbReference>
<dbReference type="OrthoDB" id="9772751at2"/>
<dbReference type="Proteomes" id="UP000037267">
    <property type="component" value="Unassembled WGS sequence"/>
</dbReference>
<evidence type="ECO:0000259" key="2">
    <source>
        <dbReference type="Pfam" id="PF08241"/>
    </source>
</evidence>
<evidence type="ECO:0000313" key="3">
    <source>
        <dbReference type="EMBL" id="KNF08251.1"/>
    </source>
</evidence>
<sequence length="207" mass="23866">MSESIEKIKQCRKPTGEKGKEIVDYMNERHLPLIEWGLKSIDMKDNYITLDIGCGGGKTVNIIANKVDKAYGLDYSEVSVDSAKEYNEEFIEEDKVEIIQGSVETLPFEENSIDIVTAIETVYFWPDLQQNFKEVYRVLNKDGKFIVINEAYMDDKNKDKNKELENVGNMKILSPDELEALMKNAGFKKVEYNLDEDKNWVRCIGEK</sequence>
<dbReference type="GO" id="GO:0008757">
    <property type="term" value="F:S-adenosylmethionine-dependent methyltransferase activity"/>
    <property type="evidence" value="ECO:0007669"/>
    <property type="project" value="InterPro"/>
</dbReference>
<dbReference type="Gene3D" id="3.40.50.150">
    <property type="entry name" value="Vaccinia Virus protein VP39"/>
    <property type="match status" value="1"/>
</dbReference>
<dbReference type="STRING" id="1503.CLPU_8c00160"/>
<dbReference type="SUPFAM" id="SSF53335">
    <property type="entry name" value="S-adenosyl-L-methionine-dependent methyltransferases"/>
    <property type="match status" value="1"/>
</dbReference>
<accession>A0A0L0W9X4</accession>
<dbReference type="CDD" id="cd02440">
    <property type="entry name" value="AdoMet_MTases"/>
    <property type="match status" value="1"/>
</dbReference>
<dbReference type="EMBL" id="LGSS01000008">
    <property type="protein sequence ID" value="KNF08251.1"/>
    <property type="molecule type" value="Genomic_DNA"/>
</dbReference>
<dbReference type="InterPro" id="IPR013216">
    <property type="entry name" value="Methyltransf_11"/>
</dbReference>
<reference evidence="4" key="1">
    <citation type="submission" date="2015-07" db="EMBL/GenBank/DDBJ databases">
        <title>Draft genome sequence of the purine-degrading Gottschalkia purinilyticum DSM 1384 (formerly Clostridium purinilyticum).</title>
        <authorList>
            <person name="Poehlein A."/>
            <person name="Schiel-Bengelsdorf B."/>
            <person name="Bengelsdorf F.R."/>
            <person name="Daniel R."/>
            <person name="Duerre P."/>
        </authorList>
    </citation>
    <scope>NUCLEOTIDE SEQUENCE [LARGE SCALE GENOMIC DNA]</scope>
    <source>
        <strain evidence="4">DSM 1384</strain>
    </source>
</reference>
<dbReference type="AlphaFoldDB" id="A0A0L0W9X4"/>
<organism evidence="3 4">
    <name type="scientific">Gottschalkia purinilytica</name>
    <name type="common">Clostridium purinilyticum</name>
    <dbReference type="NCBI Taxonomy" id="1503"/>
    <lineage>
        <taxon>Bacteria</taxon>
        <taxon>Bacillati</taxon>
        <taxon>Bacillota</taxon>
        <taxon>Tissierellia</taxon>
        <taxon>Tissierellales</taxon>
        <taxon>Gottschalkiaceae</taxon>
        <taxon>Gottschalkia</taxon>
    </lineage>
</organism>
<dbReference type="RefSeq" id="WP_050355353.1">
    <property type="nucleotide sequence ID" value="NZ_LGSS01000008.1"/>
</dbReference>
<name>A0A0L0W9X4_GOTPU</name>
<keyword evidence="4" id="KW-1185">Reference proteome</keyword>
<dbReference type="InterPro" id="IPR029063">
    <property type="entry name" value="SAM-dependent_MTases_sf"/>
</dbReference>
<protein>
    <submittedName>
        <fullName evidence="3">Methylase involved in ubiquinone/menaquinone biosynthesis</fullName>
    </submittedName>
</protein>
<dbReference type="Pfam" id="PF08241">
    <property type="entry name" value="Methyltransf_11"/>
    <property type="match status" value="1"/>
</dbReference>
<keyword evidence="3" id="KW-0830">Ubiquinone</keyword>
<comment type="caution">
    <text evidence="3">The sequence shown here is derived from an EMBL/GenBank/DDBJ whole genome shotgun (WGS) entry which is preliminary data.</text>
</comment>
<dbReference type="PANTHER" id="PTHR44068">
    <property type="entry name" value="ZGC:194242"/>
    <property type="match status" value="1"/>
</dbReference>